<evidence type="ECO:0000313" key="2">
    <source>
        <dbReference type="Proteomes" id="UP000265600"/>
    </source>
</evidence>
<evidence type="ECO:0008006" key="3">
    <source>
        <dbReference type="Google" id="ProtNLM"/>
    </source>
</evidence>
<sequence>MIYTAHSFSELPSEIKKVIKTLPLSVEMKQDWLVSSETTIDNLDAFYYVEENNGVIDTFIVSNIIEKLDCSLFIGDESVVKQIVSRREVNPDFYKYKVLFIGVPMSMGPGAYLKSGILFQDVFDRFKEYVFNHKDIDGIFFTNSSVNNARIQSEYLMSFPYYPNTLLSLPFQNFEEYLNSRKKKKRWDIKKKKQVFSDKKCLIEIIPNSQILNTEYEKLFNLYQNTEKNNPDTVNYLHYSSNDKFRSLKSLGDDYNWIIVKQFDNIIAFALLVADGNVLNFKHVGLDYSVNRDTYSYFNLFYSAIKFAIENGFDFMQCGSTTYEVKLSLGCQVIDREATIIFNHKTNEKLMEFFKSFRFGGSKNE</sequence>
<name>A0A3A4N577_9STRE</name>
<proteinExistence type="predicted"/>
<dbReference type="Pfam" id="PF04339">
    <property type="entry name" value="FemAB_like"/>
    <property type="match status" value="1"/>
</dbReference>
<comment type="caution">
    <text evidence="1">The sequence shown here is derived from an EMBL/GenBank/DDBJ whole genome shotgun (WGS) entry which is preliminary data.</text>
</comment>
<dbReference type="Gene3D" id="3.40.630.30">
    <property type="match status" value="1"/>
</dbReference>
<dbReference type="AlphaFoldDB" id="A0A3A4N577"/>
<dbReference type="Proteomes" id="UP000265600">
    <property type="component" value="Unassembled WGS sequence"/>
</dbReference>
<protein>
    <recommendedName>
        <fullName evidence="3">GNAT family N-acetyltransferase</fullName>
    </recommendedName>
</protein>
<accession>A0A3A4N577</accession>
<organism evidence="1 2">
    <name type="scientific">Streptococcus pseudopneumoniae</name>
    <dbReference type="NCBI Taxonomy" id="257758"/>
    <lineage>
        <taxon>Bacteria</taxon>
        <taxon>Bacillati</taxon>
        <taxon>Bacillota</taxon>
        <taxon>Bacilli</taxon>
        <taxon>Lactobacillales</taxon>
        <taxon>Streptococcaceae</taxon>
        <taxon>Streptococcus</taxon>
    </lineage>
</organism>
<dbReference type="SUPFAM" id="SSF55729">
    <property type="entry name" value="Acyl-CoA N-acyltransferases (Nat)"/>
    <property type="match status" value="1"/>
</dbReference>
<evidence type="ECO:0000313" key="1">
    <source>
        <dbReference type="EMBL" id="RJP14502.1"/>
    </source>
</evidence>
<dbReference type="InterPro" id="IPR016181">
    <property type="entry name" value="Acyl_CoA_acyltransferase"/>
</dbReference>
<dbReference type="InterPro" id="IPR007434">
    <property type="entry name" value="FemAB-like"/>
</dbReference>
<dbReference type="RefSeq" id="WP_050114661.1">
    <property type="nucleotide sequence ID" value="NZ_PTTJ01000064.1"/>
</dbReference>
<gene>
    <name evidence="1" type="ORF">C5O69_03205</name>
</gene>
<reference evidence="2" key="1">
    <citation type="submission" date="2018-02" db="EMBL/GenBank/DDBJ databases">
        <authorList>
            <person name="Handem S."/>
        </authorList>
    </citation>
    <scope>NUCLEOTIDE SEQUENCE [LARGE SCALE GENOMIC DNA]</scope>
    <source>
        <strain evidence="2">Spain3473</strain>
    </source>
</reference>
<dbReference type="EMBL" id="PTTJ01000064">
    <property type="protein sequence ID" value="RJP14502.1"/>
    <property type="molecule type" value="Genomic_DNA"/>
</dbReference>